<dbReference type="InterPro" id="IPR000197">
    <property type="entry name" value="Znf_TAZ"/>
</dbReference>
<dbReference type="EMBL" id="JACGWO010000010">
    <property type="protein sequence ID" value="KAK4416327.1"/>
    <property type="molecule type" value="Genomic_DNA"/>
</dbReference>
<keyword evidence="2" id="KW-0479">Metal-binding</keyword>
<reference evidence="7" key="2">
    <citation type="journal article" date="2024" name="Plant">
        <title>Genomic evolution and insights into agronomic trait innovations of Sesamum species.</title>
        <authorList>
            <person name="Miao H."/>
            <person name="Wang L."/>
            <person name="Qu L."/>
            <person name="Liu H."/>
            <person name="Sun Y."/>
            <person name="Le M."/>
            <person name="Wang Q."/>
            <person name="Wei S."/>
            <person name="Zheng Y."/>
            <person name="Lin W."/>
            <person name="Duan Y."/>
            <person name="Cao H."/>
            <person name="Xiong S."/>
            <person name="Wang X."/>
            <person name="Wei L."/>
            <person name="Li C."/>
            <person name="Ma Q."/>
            <person name="Ju M."/>
            <person name="Zhao R."/>
            <person name="Li G."/>
            <person name="Mu C."/>
            <person name="Tian Q."/>
            <person name="Mei H."/>
            <person name="Zhang T."/>
            <person name="Gao T."/>
            <person name="Zhang H."/>
        </authorList>
    </citation>
    <scope>NUCLEOTIDE SEQUENCE</scope>
    <source>
        <strain evidence="7">3651</strain>
    </source>
</reference>
<comment type="caution">
    <text evidence="7">The sequence shown here is derived from an EMBL/GenBank/DDBJ whole genome shotgun (WGS) entry which is preliminary data.</text>
</comment>
<feature type="domain" description="BTB" evidence="6">
    <location>
        <begin position="62"/>
        <end position="130"/>
    </location>
</feature>
<dbReference type="Gene3D" id="3.30.710.10">
    <property type="entry name" value="Potassium Channel Kv1.1, Chain A"/>
    <property type="match status" value="1"/>
</dbReference>
<dbReference type="InterPro" id="IPR035898">
    <property type="entry name" value="TAZ_dom_sf"/>
</dbReference>
<proteinExistence type="predicted"/>
<dbReference type="GO" id="GO:0042542">
    <property type="term" value="P:response to hydrogen peroxide"/>
    <property type="evidence" value="ECO:0007669"/>
    <property type="project" value="UniProtKB-ARBA"/>
</dbReference>
<keyword evidence="3" id="KW-0863">Zinc-finger</keyword>
<dbReference type="AlphaFoldDB" id="A0AAE2CBS4"/>
<dbReference type="SMART" id="SM00551">
    <property type="entry name" value="ZnF_TAZ"/>
    <property type="match status" value="1"/>
</dbReference>
<dbReference type="GO" id="GO:0009751">
    <property type="term" value="P:response to salicylic acid"/>
    <property type="evidence" value="ECO:0007669"/>
    <property type="project" value="UniProtKB-ARBA"/>
</dbReference>
<evidence type="ECO:0000256" key="4">
    <source>
        <dbReference type="ARBA" id="ARBA00022786"/>
    </source>
</evidence>
<dbReference type="Pfam" id="PF00651">
    <property type="entry name" value="BTB"/>
    <property type="match status" value="1"/>
</dbReference>
<dbReference type="GO" id="GO:0008270">
    <property type="term" value="F:zinc ion binding"/>
    <property type="evidence" value="ECO:0007669"/>
    <property type="project" value="UniProtKB-KW"/>
</dbReference>
<evidence type="ECO:0000259" key="6">
    <source>
        <dbReference type="PROSITE" id="PS50097"/>
    </source>
</evidence>
<dbReference type="Proteomes" id="UP001293254">
    <property type="component" value="Unassembled WGS sequence"/>
</dbReference>
<name>A0AAE2CBS4_9LAMI</name>
<protein>
    <submittedName>
        <fullName evidence="7">BTB/POZ and TAZ domain-containing protein 4</fullName>
    </submittedName>
</protein>
<evidence type="ECO:0000256" key="3">
    <source>
        <dbReference type="ARBA" id="ARBA00022771"/>
    </source>
</evidence>
<dbReference type="InterPro" id="IPR000210">
    <property type="entry name" value="BTB/POZ_dom"/>
</dbReference>
<dbReference type="GO" id="GO:0006355">
    <property type="term" value="P:regulation of DNA-templated transcription"/>
    <property type="evidence" value="ECO:0007669"/>
    <property type="project" value="UniProtKB-ARBA"/>
</dbReference>
<reference evidence="7" key="1">
    <citation type="submission" date="2020-06" db="EMBL/GenBank/DDBJ databases">
        <authorList>
            <person name="Li T."/>
            <person name="Hu X."/>
            <person name="Zhang T."/>
            <person name="Song X."/>
            <person name="Zhang H."/>
            <person name="Dai N."/>
            <person name="Sheng W."/>
            <person name="Hou X."/>
            <person name="Wei L."/>
        </authorList>
    </citation>
    <scope>NUCLEOTIDE SEQUENCE</scope>
    <source>
        <strain evidence="7">3651</strain>
        <tissue evidence="7">Leaf</tissue>
    </source>
</reference>
<gene>
    <name evidence="7" type="ORF">Salat_2458200</name>
</gene>
<dbReference type="SUPFAM" id="SSF54695">
    <property type="entry name" value="POZ domain"/>
    <property type="match status" value="1"/>
</dbReference>
<accession>A0AAE2CBS4</accession>
<dbReference type="InterPro" id="IPR044513">
    <property type="entry name" value="BT1/2/3/4/5"/>
</dbReference>
<keyword evidence="4" id="KW-0833">Ubl conjugation pathway</keyword>
<dbReference type="PANTHER" id="PTHR46287">
    <property type="entry name" value="BTB/POZ AND TAZ DOMAIN-CONTAINING PROTEIN 3-RELATED"/>
    <property type="match status" value="1"/>
</dbReference>
<dbReference type="CDD" id="cd14733">
    <property type="entry name" value="BACK"/>
    <property type="match status" value="1"/>
</dbReference>
<dbReference type="PANTHER" id="PTHR46287:SF11">
    <property type="entry name" value="BTB_POZ AND TAZ DOMAIN-CONTAINING PROTEIN 4"/>
    <property type="match status" value="1"/>
</dbReference>
<evidence type="ECO:0000313" key="8">
    <source>
        <dbReference type="Proteomes" id="UP001293254"/>
    </source>
</evidence>
<dbReference type="PROSITE" id="PS50097">
    <property type="entry name" value="BTB"/>
    <property type="match status" value="1"/>
</dbReference>
<dbReference type="FunFam" id="1.20.1020.10:FF:000004">
    <property type="entry name" value="BTB/POZ and TAZ domain-containing protein 2"/>
    <property type="match status" value="1"/>
</dbReference>
<dbReference type="SUPFAM" id="SSF57933">
    <property type="entry name" value="TAZ domain"/>
    <property type="match status" value="1"/>
</dbReference>
<organism evidence="7 8">
    <name type="scientific">Sesamum alatum</name>
    <dbReference type="NCBI Taxonomy" id="300844"/>
    <lineage>
        <taxon>Eukaryota</taxon>
        <taxon>Viridiplantae</taxon>
        <taxon>Streptophyta</taxon>
        <taxon>Embryophyta</taxon>
        <taxon>Tracheophyta</taxon>
        <taxon>Spermatophyta</taxon>
        <taxon>Magnoliopsida</taxon>
        <taxon>eudicotyledons</taxon>
        <taxon>Gunneridae</taxon>
        <taxon>Pentapetalae</taxon>
        <taxon>asterids</taxon>
        <taxon>lamiids</taxon>
        <taxon>Lamiales</taxon>
        <taxon>Pedaliaceae</taxon>
        <taxon>Sesamum</taxon>
    </lineage>
</organism>
<evidence type="ECO:0000256" key="2">
    <source>
        <dbReference type="ARBA" id="ARBA00022723"/>
    </source>
</evidence>
<evidence type="ECO:0000313" key="7">
    <source>
        <dbReference type="EMBL" id="KAK4416327.1"/>
    </source>
</evidence>
<dbReference type="FunFam" id="1.25.40.420:FF:000012">
    <property type="entry name" value="BTB/POZ and TAZ domain-containing protein 2"/>
    <property type="match status" value="1"/>
</dbReference>
<dbReference type="InterPro" id="IPR011333">
    <property type="entry name" value="SKP1/BTB/POZ_sf"/>
</dbReference>
<dbReference type="Pfam" id="PF02135">
    <property type="entry name" value="zf-TAZ"/>
    <property type="match status" value="1"/>
</dbReference>
<dbReference type="SMART" id="SM00225">
    <property type="entry name" value="BTB"/>
    <property type="match status" value="1"/>
</dbReference>
<dbReference type="Gene3D" id="1.25.40.420">
    <property type="match status" value="1"/>
</dbReference>
<keyword evidence="8" id="KW-1185">Reference proteome</keyword>
<comment type="pathway">
    <text evidence="1">Protein modification; protein ubiquitination.</text>
</comment>
<keyword evidence="5" id="KW-0862">Zinc</keyword>
<evidence type="ECO:0000256" key="5">
    <source>
        <dbReference type="ARBA" id="ARBA00022833"/>
    </source>
</evidence>
<dbReference type="GO" id="GO:0009725">
    <property type="term" value="P:response to hormone"/>
    <property type="evidence" value="ECO:0007669"/>
    <property type="project" value="UniProtKB-ARBA"/>
</dbReference>
<evidence type="ECO:0000256" key="1">
    <source>
        <dbReference type="ARBA" id="ARBA00004906"/>
    </source>
</evidence>
<sequence>MDSRNKRSPSTLPLPPPLPPDFITRFHQKGLTMMTGSKIIRYCVPNVTNTSWDRLFDEGYRADISILTDDGGVIYAHTSILGVASPVFKAMFRRKKGRGQKRTITIRGVPADAVRVFVRFLYSSCYADEKMKEFALPLLVLSHAYAVPQLKRLCESWLEHRLMTTENVIDIFQLALLCDAPRLSLVCHRFILANLKAVCVSEAWRDMRESHPVLEREIIESVIHEDAKQKERMRKINENKVYIQLYEAMEALVHICRDGCRTIGPHDKVLKDDQAPCQYAACKGLETLIRHFAGCKLRGPGGCIHCKRMWQILELHSRLCAHSEACSVPLCRNFRQKRRKQNKKDDIRWRILVKKIVRSKSITGGPYFSLESA</sequence>
<dbReference type="GO" id="GO:0005516">
    <property type="term" value="F:calmodulin binding"/>
    <property type="evidence" value="ECO:0007669"/>
    <property type="project" value="UniProtKB-ARBA"/>
</dbReference>
<dbReference type="Gene3D" id="1.20.1020.10">
    <property type="entry name" value="TAZ domain"/>
    <property type="match status" value="1"/>
</dbReference>